<dbReference type="Proteomes" id="UP000272942">
    <property type="component" value="Unassembled WGS sequence"/>
</dbReference>
<organism evidence="3">
    <name type="scientific">Echinostoma caproni</name>
    <dbReference type="NCBI Taxonomy" id="27848"/>
    <lineage>
        <taxon>Eukaryota</taxon>
        <taxon>Metazoa</taxon>
        <taxon>Spiralia</taxon>
        <taxon>Lophotrochozoa</taxon>
        <taxon>Platyhelminthes</taxon>
        <taxon>Trematoda</taxon>
        <taxon>Digenea</taxon>
        <taxon>Plagiorchiida</taxon>
        <taxon>Echinostomata</taxon>
        <taxon>Echinostomatoidea</taxon>
        <taxon>Echinostomatidae</taxon>
        <taxon>Echinostoma</taxon>
    </lineage>
</organism>
<reference evidence="3" key="1">
    <citation type="submission" date="2016-06" db="UniProtKB">
        <authorList>
            <consortium name="WormBaseParasite"/>
        </authorList>
    </citation>
    <scope>IDENTIFICATION</scope>
</reference>
<name>A0A183AKA9_9TREM</name>
<gene>
    <name evidence="1" type="ORF">ECPE_LOCUS7394</name>
</gene>
<evidence type="ECO:0000313" key="2">
    <source>
        <dbReference type="Proteomes" id="UP000272942"/>
    </source>
</evidence>
<dbReference type="AlphaFoldDB" id="A0A183AKA9"/>
<proteinExistence type="predicted"/>
<evidence type="ECO:0000313" key="3">
    <source>
        <dbReference type="WBParaSite" id="ECPE_0000741001-mRNA-1"/>
    </source>
</evidence>
<protein>
    <submittedName>
        <fullName evidence="3">SEC7 domain-containing protein</fullName>
    </submittedName>
</protein>
<sequence length="103" mass="11726">MTLCNLRPLASNATDMLERLQLKNPRQFASDVNKFAARAYYYNNDFQSYQLVSSAISMGGYLESLPPDVSQGLGHNRSDTVIHCMVRSTIYNYVYNISEDLFT</sequence>
<reference evidence="1 2" key="2">
    <citation type="submission" date="2018-11" db="EMBL/GenBank/DDBJ databases">
        <authorList>
            <consortium name="Pathogen Informatics"/>
        </authorList>
    </citation>
    <scope>NUCLEOTIDE SEQUENCE [LARGE SCALE GENOMIC DNA]</scope>
    <source>
        <strain evidence="1 2">Egypt</strain>
    </source>
</reference>
<keyword evidence="2" id="KW-1185">Reference proteome</keyword>
<dbReference type="OrthoDB" id="6021021at2759"/>
<dbReference type="WBParaSite" id="ECPE_0000741001-mRNA-1">
    <property type="protein sequence ID" value="ECPE_0000741001-mRNA-1"/>
    <property type="gene ID" value="ECPE_0000741001"/>
</dbReference>
<evidence type="ECO:0000313" key="1">
    <source>
        <dbReference type="EMBL" id="VDP80983.1"/>
    </source>
</evidence>
<dbReference type="EMBL" id="UZAN01044545">
    <property type="protein sequence ID" value="VDP80983.1"/>
    <property type="molecule type" value="Genomic_DNA"/>
</dbReference>
<accession>A0A183AKA9</accession>